<dbReference type="RefSeq" id="XP_022091363.1">
    <property type="nucleotide sequence ID" value="XM_022235671.1"/>
</dbReference>
<dbReference type="GO" id="GO:0030687">
    <property type="term" value="C:preribosome, large subunit precursor"/>
    <property type="evidence" value="ECO:0007669"/>
    <property type="project" value="TreeGrafter"/>
</dbReference>
<dbReference type="InterPro" id="IPR036322">
    <property type="entry name" value="WD40_repeat_dom_sf"/>
</dbReference>
<sequence length="376" mass="42041">MAALMNNVWLGTETGILKGVNICKKIATNYSDLKTLDKEKEITAICWTSEEEQEVLTGLRNGTVQTFDLGKGEFTEHRDCSGAKGVFKGLATYDDALITCVESGLLKVWRGMDKEATEIDVGPNICKMRQNPAKRNVVATGGKENDLKVWDLHDSEKPLFRAKNVRNDFLELRVPVCVNDMHFIPESSKIVTCTGFHHVRVYDPSTPRRRPVLSVEFDEYPLMAMGITQGGNSIVVGNTHGNMAHIDLRKGQVLRAYKGFAGSIRSIECHPSLPFVASCGLDRFLRIHHIPSGTLENKIYLKSRLNCLMFSSASFDTVDPEEVVKAQEKPVGPVDEETETIWRQMEEVTERSPKVKRKVAKDSTRSAVKRKAQAET</sequence>
<evidence type="ECO:0000256" key="1">
    <source>
        <dbReference type="ARBA" id="ARBA00004604"/>
    </source>
</evidence>
<dbReference type="GeneID" id="110979662"/>
<dbReference type="InterPro" id="IPR001680">
    <property type="entry name" value="WD40_rpt"/>
</dbReference>
<dbReference type="GO" id="GO:0005730">
    <property type="term" value="C:nucleolus"/>
    <property type="evidence" value="ECO:0007669"/>
    <property type="project" value="UniProtKB-SubCell"/>
</dbReference>
<keyword evidence="4" id="KW-0853">WD repeat</keyword>
<dbReference type="InterPro" id="IPR015943">
    <property type="entry name" value="WD40/YVTN_repeat-like_dom_sf"/>
</dbReference>
<dbReference type="FunFam" id="2.130.10.10:FF:000287">
    <property type="entry name" value="WD repeat-containing protein 74"/>
    <property type="match status" value="1"/>
</dbReference>
<dbReference type="Proteomes" id="UP000694845">
    <property type="component" value="Unplaced"/>
</dbReference>
<dbReference type="OMA" id="KNVCRMR"/>
<evidence type="ECO:0000313" key="10">
    <source>
        <dbReference type="Proteomes" id="UP000694845"/>
    </source>
</evidence>
<evidence type="ECO:0000256" key="2">
    <source>
        <dbReference type="ARBA" id="ARBA00022481"/>
    </source>
</evidence>
<dbReference type="InterPro" id="IPR037379">
    <property type="entry name" value="WDR74/Nsa1"/>
</dbReference>
<evidence type="ECO:0000256" key="6">
    <source>
        <dbReference type="ARBA" id="ARBA00023242"/>
    </source>
</evidence>
<keyword evidence="6" id="KW-0539">Nucleus</keyword>
<dbReference type="SMART" id="SM00320">
    <property type="entry name" value="WD40"/>
    <property type="match status" value="4"/>
</dbReference>
<evidence type="ECO:0000256" key="4">
    <source>
        <dbReference type="ARBA" id="ARBA00022574"/>
    </source>
</evidence>
<organism evidence="10 11">
    <name type="scientific">Acanthaster planci</name>
    <name type="common">Crown-of-thorns starfish</name>
    <dbReference type="NCBI Taxonomy" id="133434"/>
    <lineage>
        <taxon>Eukaryota</taxon>
        <taxon>Metazoa</taxon>
        <taxon>Echinodermata</taxon>
        <taxon>Eleutherozoa</taxon>
        <taxon>Asterozoa</taxon>
        <taxon>Asteroidea</taxon>
        <taxon>Valvatacea</taxon>
        <taxon>Valvatida</taxon>
        <taxon>Acanthasteridae</taxon>
        <taxon>Acanthaster</taxon>
    </lineage>
</organism>
<comment type="subcellular location">
    <subcellularLocation>
        <location evidence="1">Nucleus</location>
        <location evidence="1">Nucleolus</location>
    </subcellularLocation>
</comment>
<keyword evidence="2" id="KW-0488">Methylation</keyword>
<dbReference type="PANTHER" id="PTHR16038:SF4">
    <property type="entry name" value="WD REPEAT-CONTAINING PROTEIN 74"/>
    <property type="match status" value="1"/>
</dbReference>
<proteinExistence type="predicted"/>
<feature type="compositionally biased region" description="Basic residues" evidence="9">
    <location>
        <begin position="367"/>
        <end position="376"/>
    </location>
</feature>
<evidence type="ECO:0000313" key="11">
    <source>
        <dbReference type="RefSeq" id="XP_022091363.1"/>
    </source>
</evidence>
<name>A0A8B7YDM3_ACAPL</name>
<comment type="subunit">
    <text evidence="7">Isoform 1 interacts (through WDR repeats) with NVL; the interaction is independent of RNA or pre-60S ribosome particles. Isoform 2 does not interact with NVL. Interacts with MTREX; the interaction dissociation in a late stage of rRNA synthesis is required for appropriate maturation of pre-60S particles and depends on the ATPase activity of NVL.</text>
</comment>
<dbReference type="AlphaFoldDB" id="A0A8B7YDM3"/>
<gene>
    <name evidence="11" type="primary">LOC110979662</name>
</gene>
<evidence type="ECO:0000256" key="5">
    <source>
        <dbReference type="ARBA" id="ARBA00022737"/>
    </source>
</evidence>
<keyword evidence="10" id="KW-1185">Reference proteome</keyword>
<dbReference type="FunFam" id="2.130.10.10:FF:000214">
    <property type="entry name" value="WD repeat-containing protein 74"/>
    <property type="match status" value="1"/>
</dbReference>
<evidence type="ECO:0000256" key="8">
    <source>
        <dbReference type="ARBA" id="ARBA00070569"/>
    </source>
</evidence>
<dbReference type="CDD" id="cd22857">
    <property type="entry name" value="WDR74"/>
    <property type="match status" value="1"/>
</dbReference>
<reference evidence="11" key="1">
    <citation type="submission" date="2025-08" db="UniProtKB">
        <authorList>
            <consortium name="RefSeq"/>
        </authorList>
    </citation>
    <scope>IDENTIFICATION</scope>
</reference>
<evidence type="ECO:0000256" key="3">
    <source>
        <dbReference type="ARBA" id="ARBA00022553"/>
    </source>
</evidence>
<feature type="region of interest" description="Disordered" evidence="9">
    <location>
        <begin position="346"/>
        <end position="376"/>
    </location>
</feature>
<evidence type="ECO:0000256" key="9">
    <source>
        <dbReference type="SAM" id="MobiDB-lite"/>
    </source>
</evidence>
<dbReference type="GO" id="GO:0016070">
    <property type="term" value="P:RNA metabolic process"/>
    <property type="evidence" value="ECO:0007669"/>
    <property type="project" value="UniProtKB-ARBA"/>
</dbReference>
<dbReference type="CTD" id="54663"/>
<dbReference type="KEGG" id="aplc:110979662"/>
<keyword evidence="3" id="KW-0597">Phosphoprotein</keyword>
<dbReference type="PANTHER" id="PTHR16038">
    <property type="entry name" value="NOP SEVEN ASSOCIATED PROTEIN 1"/>
    <property type="match status" value="1"/>
</dbReference>
<dbReference type="GO" id="GO:0042273">
    <property type="term" value="P:ribosomal large subunit biogenesis"/>
    <property type="evidence" value="ECO:0007669"/>
    <property type="project" value="InterPro"/>
</dbReference>
<evidence type="ECO:0000256" key="7">
    <source>
        <dbReference type="ARBA" id="ARBA00065913"/>
    </source>
</evidence>
<dbReference type="Gene3D" id="2.130.10.10">
    <property type="entry name" value="YVTN repeat-like/Quinoprotein amine dehydrogenase"/>
    <property type="match status" value="2"/>
</dbReference>
<dbReference type="Pfam" id="PF00400">
    <property type="entry name" value="WD40"/>
    <property type="match status" value="1"/>
</dbReference>
<protein>
    <recommendedName>
        <fullName evidence="8">WD repeat-containing protein 74</fullName>
    </recommendedName>
</protein>
<accession>A0A8B7YDM3</accession>
<dbReference type="OrthoDB" id="18388at2759"/>
<keyword evidence="5" id="KW-0677">Repeat</keyword>
<dbReference type="SUPFAM" id="SSF50978">
    <property type="entry name" value="WD40 repeat-like"/>
    <property type="match status" value="1"/>
</dbReference>